<keyword evidence="1" id="KW-0238">DNA-binding</keyword>
<dbReference type="GO" id="GO:0003677">
    <property type="term" value="F:DNA binding"/>
    <property type="evidence" value="ECO:0007669"/>
    <property type="project" value="UniProtKB-KW"/>
</dbReference>
<evidence type="ECO:0000313" key="2">
    <source>
        <dbReference type="Proteomes" id="UP000198817"/>
    </source>
</evidence>
<sequence length="44" mass="5114">MTKYREILRLKSLGFSDRNIARSCSVSRNTVRRVIDRADELSIS</sequence>
<dbReference type="RefSeq" id="WP_177216299.1">
    <property type="nucleotide sequence ID" value="NZ_FPBT01000020.1"/>
</dbReference>
<reference evidence="1 2" key="1">
    <citation type="submission" date="2016-10" db="EMBL/GenBank/DDBJ databases">
        <authorList>
            <person name="de Groot N.N."/>
        </authorList>
    </citation>
    <scope>NUCLEOTIDE SEQUENCE [LARGE SCALE GENOMIC DNA]</scope>
    <source>
        <strain evidence="1 2">KHGC13</strain>
    </source>
</reference>
<dbReference type="Pfam" id="PF13384">
    <property type="entry name" value="HTH_23"/>
    <property type="match status" value="1"/>
</dbReference>
<dbReference type="InterPro" id="IPR036388">
    <property type="entry name" value="WH-like_DNA-bd_sf"/>
</dbReference>
<keyword evidence="2" id="KW-1185">Reference proteome</keyword>
<protein>
    <submittedName>
        <fullName evidence="1">Homeodomain-like domain-containing protein</fullName>
    </submittedName>
</protein>
<dbReference type="Proteomes" id="UP000198817">
    <property type="component" value="Unassembled WGS sequence"/>
</dbReference>
<name>A0A1I7HN80_9FIRM</name>
<accession>A0A1I7HN80</accession>
<evidence type="ECO:0000313" key="1">
    <source>
        <dbReference type="EMBL" id="SFU62123.1"/>
    </source>
</evidence>
<keyword evidence="1" id="KW-0371">Homeobox</keyword>
<proteinExistence type="predicted"/>
<dbReference type="Gene3D" id="1.10.10.10">
    <property type="entry name" value="Winged helix-like DNA-binding domain superfamily/Winged helix DNA-binding domain"/>
    <property type="match status" value="1"/>
</dbReference>
<organism evidence="1 2">
    <name type="scientific">Eubacterium pyruvativorans</name>
    <dbReference type="NCBI Taxonomy" id="155865"/>
    <lineage>
        <taxon>Bacteria</taxon>
        <taxon>Bacillati</taxon>
        <taxon>Bacillota</taxon>
        <taxon>Clostridia</taxon>
        <taxon>Eubacteriales</taxon>
        <taxon>Eubacteriaceae</taxon>
        <taxon>Eubacterium</taxon>
    </lineage>
</organism>
<feature type="non-terminal residue" evidence="1">
    <location>
        <position position="44"/>
    </location>
</feature>
<gene>
    <name evidence="1" type="ORF">SAMN05216508_12023</name>
</gene>
<dbReference type="EMBL" id="FPBT01000020">
    <property type="protein sequence ID" value="SFU62123.1"/>
    <property type="molecule type" value="Genomic_DNA"/>
</dbReference>
<dbReference type="AlphaFoldDB" id="A0A1I7HN80"/>